<proteinExistence type="predicted"/>
<accession>A0A7C3SKR1</accession>
<reference evidence="2" key="1">
    <citation type="journal article" date="2020" name="mSystems">
        <title>Genome- and Community-Level Interaction Insights into Carbon Utilization and Element Cycling Functions of Hydrothermarchaeota in Hydrothermal Sediment.</title>
        <authorList>
            <person name="Zhou Z."/>
            <person name="Liu Y."/>
            <person name="Xu W."/>
            <person name="Pan J."/>
            <person name="Luo Z.H."/>
            <person name="Li M."/>
        </authorList>
    </citation>
    <scope>NUCLEOTIDE SEQUENCE [LARGE SCALE GENOMIC DNA]</scope>
    <source>
        <strain evidence="2">SpSt-776</strain>
    </source>
</reference>
<evidence type="ECO:0000313" key="2">
    <source>
        <dbReference type="EMBL" id="HGB14687.1"/>
    </source>
</evidence>
<protein>
    <recommendedName>
        <fullName evidence="1">ATP-grasp fold RimK-type domain-containing protein</fullName>
    </recommendedName>
</protein>
<gene>
    <name evidence="2" type="ORF">ENV62_05565</name>
</gene>
<feature type="domain" description="ATP-grasp fold RimK-type" evidence="1">
    <location>
        <begin position="73"/>
        <end position="226"/>
    </location>
</feature>
<organism evidence="2">
    <name type="scientific">Desulfobacca acetoxidans</name>
    <dbReference type="NCBI Taxonomy" id="60893"/>
    <lineage>
        <taxon>Bacteria</taxon>
        <taxon>Pseudomonadati</taxon>
        <taxon>Thermodesulfobacteriota</taxon>
        <taxon>Desulfobaccia</taxon>
        <taxon>Desulfobaccales</taxon>
        <taxon>Desulfobaccaceae</taxon>
        <taxon>Desulfobacca</taxon>
    </lineage>
</organism>
<dbReference type="Pfam" id="PF08443">
    <property type="entry name" value="RimK"/>
    <property type="match status" value="1"/>
</dbReference>
<dbReference type="AlphaFoldDB" id="A0A7C3SKR1"/>
<dbReference type="Gene3D" id="3.30.470.20">
    <property type="entry name" value="ATP-grasp fold, B domain"/>
    <property type="match status" value="1"/>
</dbReference>
<name>A0A7C3SKR1_9BACT</name>
<comment type="caution">
    <text evidence="2">The sequence shown here is derived from an EMBL/GenBank/DDBJ whole genome shotgun (WGS) entry which is preliminary data.</text>
</comment>
<dbReference type="InterPro" id="IPR013651">
    <property type="entry name" value="ATP-grasp_RimK-type"/>
</dbReference>
<sequence>MSRIIRSISDFRTFYPSLQAGDLVLGPMPLKPGEEIKLWDLHDRGVVFFPELLAQWLSRSKTAQAEVLREFMVPGTFVAYNRADLAAGLSALGPATEVVCKADKAHLGLGVSRWPTLESLVSLAALQVLPYPLVIQPLVEGARDFRAVVVGDYAEAYERANPHSFRKNLFQGGSSHPARLAPEHWDFCRRAMARGRFPYAVVDLLLSPSEEIFLSEINLKGGLKGSQLGQTGFRERVRHLEEELARQWESSSKTRL</sequence>
<dbReference type="SUPFAM" id="SSF56059">
    <property type="entry name" value="Glutathione synthetase ATP-binding domain-like"/>
    <property type="match status" value="1"/>
</dbReference>
<dbReference type="EMBL" id="DTHB01000042">
    <property type="protein sequence ID" value="HGB14687.1"/>
    <property type="molecule type" value="Genomic_DNA"/>
</dbReference>
<evidence type="ECO:0000259" key="1">
    <source>
        <dbReference type="Pfam" id="PF08443"/>
    </source>
</evidence>